<comment type="caution">
    <text evidence="2">The sequence shown here is derived from an EMBL/GenBank/DDBJ whole genome shotgun (WGS) entry which is preliminary data.</text>
</comment>
<dbReference type="OrthoDB" id="2287696at2759"/>
<dbReference type="Proteomes" id="UP000650833">
    <property type="component" value="Unassembled WGS sequence"/>
</dbReference>
<protein>
    <submittedName>
        <fullName evidence="2">Uncharacterized protein</fullName>
    </submittedName>
</protein>
<feature type="compositionally biased region" description="Polar residues" evidence="1">
    <location>
        <begin position="30"/>
        <end position="40"/>
    </location>
</feature>
<accession>A0A8H7V4M8</accession>
<keyword evidence="3" id="KW-1185">Reference proteome</keyword>
<name>A0A8H7V4M8_9FUNG</name>
<reference evidence="2" key="1">
    <citation type="submission" date="2020-12" db="EMBL/GenBank/DDBJ databases">
        <title>Metabolic potential, ecology and presence of endohyphal bacteria is reflected in genomic diversity of Mucoromycotina.</title>
        <authorList>
            <person name="Muszewska A."/>
            <person name="Okrasinska A."/>
            <person name="Steczkiewicz K."/>
            <person name="Drgas O."/>
            <person name="Orlowska M."/>
            <person name="Perlinska-Lenart U."/>
            <person name="Aleksandrzak-Piekarczyk T."/>
            <person name="Szatraj K."/>
            <person name="Zielenkiewicz U."/>
            <person name="Pilsyk S."/>
            <person name="Malc E."/>
            <person name="Mieczkowski P."/>
            <person name="Kruszewska J.S."/>
            <person name="Biernat P."/>
            <person name="Pawlowska J."/>
        </authorList>
    </citation>
    <scope>NUCLEOTIDE SEQUENCE</scope>
    <source>
        <strain evidence="2">CBS 226.32</strain>
    </source>
</reference>
<dbReference type="AlphaFoldDB" id="A0A8H7V4M8"/>
<proteinExistence type="predicted"/>
<evidence type="ECO:0000313" key="3">
    <source>
        <dbReference type="Proteomes" id="UP000650833"/>
    </source>
</evidence>
<feature type="region of interest" description="Disordered" evidence="1">
    <location>
        <begin position="1"/>
        <end position="40"/>
    </location>
</feature>
<evidence type="ECO:0000313" key="2">
    <source>
        <dbReference type="EMBL" id="KAG2203228.1"/>
    </source>
</evidence>
<sequence>MSKVSVKNDMWPSFQPIDQPQNSQKRKRSSVTTLKDTDNENLVTNKRSRGKRNANTAASVAAVAPSSVKITKSVVWIGAILMQEEEKKEKSSENEEAPSISGAFSIFYGLNDSRNITEKVSIKQNQNIDHVYIMGVIRALEKCEDDSSALSIHTGSKVLQSVLDQGKQDEENICGQIKEKIAKRKGTTSIRSATNKEDEFQSAQKLASEKLFEIDAMEIDVTEKSLVDSLDVAENKQNVSVTTTTISTEEVNLNNDITETVVTTTTVVKEEFITAILTDEDQQALVPPPSSSSWAATLNIRNLLDILKAPFIRNK</sequence>
<dbReference type="EMBL" id="JAEPRC010000234">
    <property type="protein sequence ID" value="KAG2203228.1"/>
    <property type="molecule type" value="Genomic_DNA"/>
</dbReference>
<organism evidence="2 3">
    <name type="scientific">Mucor plumbeus</name>
    <dbReference type="NCBI Taxonomy" id="97098"/>
    <lineage>
        <taxon>Eukaryota</taxon>
        <taxon>Fungi</taxon>
        <taxon>Fungi incertae sedis</taxon>
        <taxon>Mucoromycota</taxon>
        <taxon>Mucoromycotina</taxon>
        <taxon>Mucoromycetes</taxon>
        <taxon>Mucorales</taxon>
        <taxon>Mucorineae</taxon>
        <taxon>Mucoraceae</taxon>
        <taxon>Mucor</taxon>
    </lineage>
</organism>
<evidence type="ECO:0000256" key="1">
    <source>
        <dbReference type="SAM" id="MobiDB-lite"/>
    </source>
</evidence>
<gene>
    <name evidence="2" type="ORF">INT46_002510</name>
</gene>